<gene>
    <name evidence="3" type="ORF">HRI_004167000</name>
</gene>
<sequence length="535" mass="59924">MGTTFGSQLTAATRERENKNKNQTTFLCVFLFSLQFGLKTVPVDALVATMVDSEKLTALKKAYAEIILNTAKEAAARIMVSEKKAHRYQMELFAAKDESLHMLIRLKHMLDAKVNEAEMTSLNQQKRIEELEAQLGEAEDIVRDLRAELRETQDELEKLTKNSVRCSDEQKSEHGVAACEKLSNGNTISNFGSVVSSQLDTQTNVVTVSDIKSSTNVGSKCSCKDNCYVCNPDFASIVMRRKEPDLYRNGCTQRIRALERSLLNENLSPSGQVDDAKNEDTRKDEEGRGMQATISRPEEKIDELKVMQTDVLNIVQALPVSPLRRKRKRAARYKKNRVSSSMVMRDQVVTRQKSDLCAESFSHAAAPKGCSSLSIPGSPSSAVKVVAESRYEKVDKDDFAFVKACDLHNDKDGNKLLTDEKDLTRPVNLDVEMVDVAAVNLDVKVSEVTEGSSPQPINNKFLMYTFKRKRKKDSLSSPDRDCSLDKDTSKRKMEDKRNGSLDSGKSTLPAESSRDSRRLAQVARQLISLSEKKWR</sequence>
<keyword evidence="1" id="KW-0175">Coiled coil</keyword>
<name>A0A9W7J218_HIBTR</name>
<comment type="caution">
    <text evidence="3">The sequence shown here is derived from an EMBL/GenBank/DDBJ whole genome shotgun (WGS) entry which is preliminary data.</text>
</comment>
<dbReference type="PANTHER" id="PTHR34778:SF2">
    <property type="entry name" value="OS02G0580700 PROTEIN"/>
    <property type="match status" value="1"/>
</dbReference>
<proteinExistence type="predicted"/>
<keyword evidence="4" id="KW-1185">Reference proteome</keyword>
<evidence type="ECO:0000313" key="4">
    <source>
        <dbReference type="Proteomes" id="UP001165190"/>
    </source>
</evidence>
<feature type="region of interest" description="Disordered" evidence="2">
    <location>
        <begin position="472"/>
        <end position="519"/>
    </location>
</feature>
<reference evidence="3" key="1">
    <citation type="submission" date="2023-05" db="EMBL/GenBank/DDBJ databases">
        <title>Genome and transcriptome analyses reveal genes involved in the formation of fine ridges on petal epidermal cells in Hibiscus trionum.</title>
        <authorList>
            <person name="Koshimizu S."/>
            <person name="Masuda S."/>
            <person name="Ishii T."/>
            <person name="Shirasu K."/>
            <person name="Hoshino A."/>
            <person name="Arita M."/>
        </authorList>
    </citation>
    <scope>NUCLEOTIDE SEQUENCE</scope>
    <source>
        <strain evidence="3">Hamamatsu line</strain>
    </source>
</reference>
<feature type="compositionally biased region" description="Basic and acidic residues" evidence="2">
    <location>
        <begin position="274"/>
        <end position="288"/>
    </location>
</feature>
<feature type="compositionally biased region" description="Basic and acidic residues" evidence="2">
    <location>
        <begin position="478"/>
        <end position="499"/>
    </location>
</feature>
<feature type="region of interest" description="Disordered" evidence="2">
    <location>
        <begin position="262"/>
        <end position="290"/>
    </location>
</feature>
<feature type="compositionally biased region" description="Polar residues" evidence="2">
    <location>
        <begin position="500"/>
        <end position="510"/>
    </location>
</feature>
<evidence type="ECO:0000256" key="1">
    <source>
        <dbReference type="SAM" id="Coils"/>
    </source>
</evidence>
<evidence type="ECO:0000256" key="2">
    <source>
        <dbReference type="SAM" id="MobiDB-lite"/>
    </source>
</evidence>
<evidence type="ECO:0000313" key="3">
    <source>
        <dbReference type="EMBL" id="GMJ04978.1"/>
    </source>
</evidence>
<dbReference type="Proteomes" id="UP001165190">
    <property type="component" value="Unassembled WGS sequence"/>
</dbReference>
<accession>A0A9W7J218</accession>
<protein>
    <submittedName>
        <fullName evidence="3">Uncharacterized protein</fullName>
    </submittedName>
</protein>
<dbReference type="PANTHER" id="PTHR34778">
    <property type="entry name" value="OS02G0580700 PROTEIN"/>
    <property type="match status" value="1"/>
</dbReference>
<organism evidence="3 4">
    <name type="scientific">Hibiscus trionum</name>
    <name type="common">Flower of an hour</name>
    <dbReference type="NCBI Taxonomy" id="183268"/>
    <lineage>
        <taxon>Eukaryota</taxon>
        <taxon>Viridiplantae</taxon>
        <taxon>Streptophyta</taxon>
        <taxon>Embryophyta</taxon>
        <taxon>Tracheophyta</taxon>
        <taxon>Spermatophyta</taxon>
        <taxon>Magnoliopsida</taxon>
        <taxon>eudicotyledons</taxon>
        <taxon>Gunneridae</taxon>
        <taxon>Pentapetalae</taxon>
        <taxon>rosids</taxon>
        <taxon>malvids</taxon>
        <taxon>Malvales</taxon>
        <taxon>Malvaceae</taxon>
        <taxon>Malvoideae</taxon>
        <taxon>Hibiscus</taxon>
    </lineage>
</organism>
<dbReference type="OrthoDB" id="657513at2759"/>
<dbReference type="AlphaFoldDB" id="A0A9W7J218"/>
<dbReference type="EMBL" id="BSYR01000042">
    <property type="protein sequence ID" value="GMJ04978.1"/>
    <property type="molecule type" value="Genomic_DNA"/>
</dbReference>
<feature type="coiled-coil region" evidence="1">
    <location>
        <begin position="114"/>
        <end position="169"/>
    </location>
</feature>